<dbReference type="AlphaFoldDB" id="A0A518HMV1"/>
<reference evidence="1 2" key="1">
    <citation type="submission" date="2019-03" db="EMBL/GenBank/DDBJ databases">
        <title>Deep-cultivation of Planctomycetes and their phenomic and genomic characterization uncovers novel biology.</title>
        <authorList>
            <person name="Wiegand S."/>
            <person name="Jogler M."/>
            <person name="Boedeker C."/>
            <person name="Pinto D."/>
            <person name="Vollmers J."/>
            <person name="Rivas-Marin E."/>
            <person name="Kohn T."/>
            <person name="Peeters S.H."/>
            <person name="Heuer A."/>
            <person name="Rast P."/>
            <person name="Oberbeckmann S."/>
            <person name="Bunk B."/>
            <person name="Jeske O."/>
            <person name="Meyerdierks A."/>
            <person name="Storesund J.E."/>
            <person name="Kallscheuer N."/>
            <person name="Luecker S."/>
            <person name="Lage O.M."/>
            <person name="Pohl T."/>
            <person name="Merkel B.J."/>
            <person name="Hornburger P."/>
            <person name="Mueller R.-W."/>
            <person name="Bruemmer F."/>
            <person name="Labrenz M."/>
            <person name="Spormann A.M."/>
            <person name="Op den Camp H."/>
            <person name="Overmann J."/>
            <person name="Amann R."/>
            <person name="Jetten M.S.M."/>
            <person name="Mascher T."/>
            <person name="Medema M.H."/>
            <person name="Devos D.P."/>
            <person name="Kaster A.-K."/>
            <person name="Ovreas L."/>
            <person name="Rohde M."/>
            <person name="Galperin M.Y."/>
            <person name="Jogler C."/>
        </authorList>
    </citation>
    <scope>NUCLEOTIDE SEQUENCE [LARGE SCALE GENOMIC DNA]</scope>
    <source>
        <strain evidence="1 2">Enr13</strain>
    </source>
</reference>
<proteinExistence type="predicted"/>
<dbReference type="KEGG" id="snep:Enr13x_20250"/>
<evidence type="ECO:0000313" key="1">
    <source>
        <dbReference type="EMBL" id="QDV42182.1"/>
    </source>
</evidence>
<gene>
    <name evidence="1" type="ORF">Enr13x_20250</name>
</gene>
<evidence type="ECO:0000313" key="2">
    <source>
        <dbReference type="Proteomes" id="UP000319004"/>
    </source>
</evidence>
<dbReference type="RefSeq" id="WP_145385852.1">
    <property type="nucleotide sequence ID" value="NZ_CP037423.1"/>
</dbReference>
<name>A0A518HMV1_9BACT</name>
<organism evidence="1 2">
    <name type="scientific">Stieleria neptunia</name>
    <dbReference type="NCBI Taxonomy" id="2527979"/>
    <lineage>
        <taxon>Bacteria</taxon>
        <taxon>Pseudomonadati</taxon>
        <taxon>Planctomycetota</taxon>
        <taxon>Planctomycetia</taxon>
        <taxon>Pirellulales</taxon>
        <taxon>Pirellulaceae</taxon>
        <taxon>Stieleria</taxon>
    </lineage>
</organism>
<accession>A0A518HMV1</accession>
<protein>
    <submittedName>
        <fullName evidence="1">Uncharacterized protein</fullName>
    </submittedName>
</protein>
<dbReference type="EMBL" id="CP037423">
    <property type="protein sequence ID" value="QDV42182.1"/>
    <property type="molecule type" value="Genomic_DNA"/>
</dbReference>
<keyword evidence="2" id="KW-1185">Reference proteome</keyword>
<dbReference type="Proteomes" id="UP000319004">
    <property type="component" value="Chromosome"/>
</dbReference>
<sequence>MSEIVVGPKGEMEWDPDNMETVLASTGSWVYRERARNQALDWMDQHLYAAMKFKSSRITALLKSMNARGIPASIPVERQRGTMAHNEGKVIGVRSAPGSPVFHSLRIDWDADKGPHYNVMVQVKGFATFKACFRFDPPEGQDGDQWVKKMQAKWSR</sequence>